<dbReference type="HOGENOM" id="CLU_159175_0_0_9"/>
<dbReference type="Gene3D" id="1.20.5.320">
    <property type="entry name" value="6-Phosphogluconate Dehydrogenase, domain 3"/>
    <property type="match status" value="1"/>
</dbReference>
<dbReference type="RefSeq" id="WP_002828437.1">
    <property type="nucleotide sequence ID" value="NZ_GG697130.1"/>
</dbReference>
<dbReference type="eggNOG" id="ENOG502ZG6U">
    <property type="taxonomic scope" value="Bacteria"/>
</dbReference>
<evidence type="ECO:0000256" key="1">
    <source>
        <dbReference type="SAM" id="MobiDB-lite"/>
    </source>
</evidence>
<organism evidence="2 3">
    <name type="scientific">Weissella paramesenteroides ATCC 33313</name>
    <dbReference type="NCBI Taxonomy" id="585506"/>
    <lineage>
        <taxon>Bacteria</taxon>
        <taxon>Bacillati</taxon>
        <taxon>Bacillota</taxon>
        <taxon>Bacilli</taxon>
        <taxon>Lactobacillales</taxon>
        <taxon>Lactobacillaceae</taxon>
        <taxon>Weissella</taxon>
    </lineage>
</organism>
<proteinExistence type="predicted"/>
<evidence type="ECO:0008006" key="4">
    <source>
        <dbReference type="Google" id="ProtNLM"/>
    </source>
</evidence>
<protein>
    <recommendedName>
        <fullName evidence="4">Collagen triple helix repeat protein</fullName>
    </recommendedName>
</protein>
<reference evidence="2 3" key="1">
    <citation type="submission" date="2009-04" db="EMBL/GenBank/DDBJ databases">
        <authorList>
            <person name="Qin X."/>
            <person name="Bachman B."/>
            <person name="Battles P."/>
            <person name="Bell A."/>
            <person name="Bess C."/>
            <person name="Bickham C."/>
            <person name="Chaboub L."/>
            <person name="Chen D."/>
            <person name="Coyle M."/>
            <person name="Deiros D.R."/>
            <person name="Dinh H."/>
            <person name="Forbes L."/>
            <person name="Fowler G."/>
            <person name="Francisco L."/>
            <person name="Fu Q."/>
            <person name="Gubbala S."/>
            <person name="Hale W."/>
            <person name="Han Y."/>
            <person name="Hemphill L."/>
            <person name="Highlander S.K."/>
            <person name="Hirani K."/>
            <person name="Hogues M."/>
            <person name="Jackson L."/>
            <person name="Jakkamsetti A."/>
            <person name="Javaid M."/>
            <person name="Jiang H."/>
            <person name="Korchina V."/>
            <person name="Kovar C."/>
            <person name="Lara F."/>
            <person name="Lee S."/>
            <person name="Mata R."/>
            <person name="Mathew T."/>
            <person name="Moen C."/>
            <person name="Morales K."/>
            <person name="Munidasa M."/>
            <person name="Nazareth L."/>
            <person name="Ngo R."/>
            <person name="Nguyen L."/>
            <person name="Okwuonu G."/>
            <person name="Ongeri F."/>
            <person name="Patil S."/>
            <person name="Petrosino J."/>
            <person name="Pham C."/>
            <person name="Pham P."/>
            <person name="Pu L.-L."/>
            <person name="Puazo M."/>
            <person name="Raj R."/>
            <person name="Reid J."/>
            <person name="Rouhana J."/>
            <person name="Saada N."/>
            <person name="Shang Y."/>
            <person name="Simmons D."/>
            <person name="Thornton R."/>
            <person name="Warren J."/>
            <person name="Weissenberger G."/>
            <person name="Zhang J."/>
            <person name="Zhang L."/>
            <person name="Zhou C."/>
            <person name="Zhu D."/>
            <person name="Muzny D."/>
            <person name="Worley K."/>
            <person name="Gibbs R."/>
        </authorList>
    </citation>
    <scope>NUCLEOTIDE SEQUENCE [LARGE SCALE GENOMIC DNA]</scope>
    <source>
        <strain evidence="2 3">ATCC 33313</strain>
    </source>
</reference>
<keyword evidence="3" id="KW-1185">Reference proteome</keyword>
<dbReference type="Proteomes" id="UP000004528">
    <property type="component" value="Unassembled WGS sequence"/>
</dbReference>
<evidence type="ECO:0000313" key="3">
    <source>
        <dbReference type="Proteomes" id="UP000004528"/>
    </source>
</evidence>
<gene>
    <name evidence="2" type="ORF">HMPREF0877_0863</name>
</gene>
<dbReference type="EMBL" id="ACKU01000012">
    <property type="protein sequence ID" value="EER74922.1"/>
    <property type="molecule type" value="Genomic_DNA"/>
</dbReference>
<sequence>MAYTAHAWNSGDTITAERLNALENGVQNEQVGPAGKDGAAGARGDTGATGKAGADGKSVKAISLTVDAEGKVTGGTATLSDNSTLDITVSTAE</sequence>
<dbReference type="AlphaFoldDB" id="C5RA68"/>
<dbReference type="OrthoDB" id="2088252at2"/>
<feature type="compositionally biased region" description="Low complexity" evidence="1">
    <location>
        <begin position="34"/>
        <end position="55"/>
    </location>
</feature>
<evidence type="ECO:0000313" key="2">
    <source>
        <dbReference type="EMBL" id="EER74922.1"/>
    </source>
</evidence>
<dbReference type="STRING" id="585506.HMPREF0877_0863"/>
<name>C5RA68_WEIPA</name>
<accession>C5RA68</accession>
<feature type="region of interest" description="Disordered" evidence="1">
    <location>
        <begin position="28"/>
        <end position="55"/>
    </location>
</feature>
<comment type="caution">
    <text evidence="2">The sequence shown here is derived from an EMBL/GenBank/DDBJ whole genome shotgun (WGS) entry which is preliminary data.</text>
</comment>